<dbReference type="GO" id="GO:0005634">
    <property type="term" value="C:nucleus"/>
    <property type="evidence" value="ECO:0007669"/>
    <property type="project" value="TreeGrafter"/>
</dbReference>
<dbReference type="PROSITE" id="PS51059">
    <property type="entry name" value="PARP_CATALYTIC"/>
    <property type="match status" value="1"/>
</dbReference>
<reference evidence="4" key="1">
    <citation type="journal article" date="2019" name="bioRxiv">
        <title>The Genome of the Zebra Mussel, Dreissena polymorpha: A Resource for Invasive Species Research.</title>
        <authorList>
            <person name="McCartney M.A."/>
            <person name="Auch B."/>
            <person name="Kono T."/>
            <person name="Mallez S."/>
            <person name="Zhang Y."/>
            <person name="Obille A."/>
            <person name="Becker A."/>
            <person name="Abrahante J.E."/>
            <person name="Garbe J."/>
            <person name="Badalamenti J.P."/>
            <person name="Herman A."/>
            <person name="Mangelson H."/>
            <person name="Liachko I."/>
            <person name="Sullivan S."/>
            <person name="Sone E.D."/>
            <person name="Koren S."/>
            <person name="Silverstein K.A.T."/>
            <person name="Beckman K.B."/>
            <person name="Gohl D.M."/>
        </authorList>
    </citation>
    <scope>NUCLEOTIDE SEQUENCE</scope>
    <source>
        <strain evidence="4">Duluth1</strain>
        <tissue evidence="4">Whole animal</tissue>
    </source>
</reference>
<feature type="compositionally biased region" description="Low complexity" evidence="2">
    <location>
        <begin position="440"/>
        <end position="459"/>
    </location>
</feature>
<feature type="region of interest" description="Disordered" evidence="2">
    <location>
        <begin position="401"/>
        <end position="463"/>
    </location>
</feature>
<feature type="domain" description="PARP catalytic" evidence="3">
    <location>
        <begin position="129"/>
        <end position="349"/>
    </location>
</feature>
<gene>
    <name evidence="4" type="ORF">DPMN_137466</name>
</gene>
<keyword evidence="1" id="KW-0520">NAD</keyword>
<dbReference type="OrthoDB" id="8062037at2759"/>
<dbReference type="InterPro" id="IPR051712">
    <property type="entry name" value="ARTD-AVP"/>
</dbReference>
<reference evidence="4" key="2">
    <citation type="submission" date="2020-11" db="EMBL/GenBank/DDBJ databases">
        <authorList>
            <person name="McCartney M.A."/>
            <person name="Auch B."/>
            <person name="Kono T."/>
            <person name="Mallez S."/>
            <person name="Becker A."/>
            <person name="Gohl D.M."/>
            <person name="Silverstein K.A.T."/>
            <person name="Koren S."/>
            <person name="Bechman K.B."/>
            <person name="Herman A."/>
            <person name="Abrahante J.E."/>
            <person name="Garbe J."/>
        </authorList>
    </citation>
    <scope>NUCLEOTIDE SEQUENCE</scope>
    <source>
        <strain evidence="4">Duluth1</strain>
        <tissue evidence="4">Whole animal</tissue>
    </source>
</reference>
<evidence type="ECO:0000313" key="5">
    <source>
        <dbReference type="Proteomes" id="UP000828390"/>
    </source>
</evidence>
<dbReference type="SUPFAM" id="SSF56399">
    <property type="entry name" value="ADP-ribosylation"/>
    <property type="match status" value="1"/>
</dbReference>
<sequence>MSSEVWDGHTFIAKRRGSIGSIDDAHAAADENDDDLAEEIDDLKRRGVLPFDFPSAKKDGLSKDYGDSDTIELGSDFETSVYQSAESYNECKTVDKSGQPNKPTSKNVEETVETPCLCLAIPSLLPNGLPSNWSALTTRGSYQLESLHRGEEEYDVVEDEFQNIGMKVTKIKRLQNKRLLERFKAEIEDVRRHISEDGDVTVKYLYHGTSADKTKLCEEGLDQRLSRMGYFGKGIYFSDTPLKCVHYADDPGRSNPDEAYILKCRVILGDVKVYPHGTNDISLKREPEKEDTYSGWRYYDSVKGCPKDFNEYVVYESRRALIEYIITFQVNKDLVAKLRSKSLKTSSKPVCAAPSTPAKQSVIFRTNQSVIPSTQSRMTAGQNAEHNFHTNHLERNLTDRIPRYGQMPNTPDTEHSRRIQEVRETVRLKRSIESTNRTGLQVQAESASQQQQQQLQKQLWPVDDVDSEMNDLLTRPLSRSEVSLKSQSSHAVDFDGPPAPPRQRDPKTQDEARSVEQVLDLCIHEFMNVTNMEDSNRARYFVQRADMDVNKAISLYYEEM</sequence>
<evidence type="ECO:0000259" key="3">
    <source>
        <dbReference type="PROSITE" id="PS51059"/>
    </source>
</evidence>
<dbReference type="Gene3D" id="3.90.228.10">
    <property type="match status" value="1"/>
</dbReference>
<dbReference type="InterPro" id="IPR012317">
    <property type="entry name" value="Poly(ADP-ribose)pol_cat_dom"/>
</dbReference>
<keyword evidence="5" id="KW-1185">Reference proteome</keyword>
<dbReference type="PANTHER" id="PTHR45740:SF2">
    <property type="entry name" value="POLY [ADP-RIBOSE] POLYMERASE"/>
    <property type="match status" value="1"/>
</dbReference>
<organism evidence="4 5">
    <name type="scientific">Dreissena polymorpha</name>
    <name type="common">Zebra mussel</name>
    <name type="synonym">Mytilus polymorpha</name>
    <dbReference type="NCBI Taxonomy" id="45954"/>
    <lineage>
        <taxon>Eukaryota</taxon>
        <taxon>Metazoa</taxon>
        <taxon>Spiralia</taxon>
        <taxon>Lophotrochozoa</taxon>
        <taxon>Mollusca</taxon>
        <taxon>Bivalvia</taxon>
        <taxon>Autobranchia</taxon>
        <taxon>Heteroconchia</taxon>
        <taxon>Euheterodonta</taxon>
        <taxon>Imparidentia</taxon>
        <taxon>Neoheterodontei</taxon>
        <taxon>Myida</taxon>
        <taxon>Dreissenoidea</taxon>
        <taxon>Dreissenidae</taxon>
        <taxon>Dreissena</taxon>
    </lineage>
</organism>
<feature type="region of interest" description="Disordered" evidence="2">
    <location>
        <begin position="476"/>
        <end position="513"/>
    </location>
</feature>
<evidence type="ECO:0000256" key="2">
    <source>
        <dbReference type="SAM" id="MobiDB-lite"/>
    </source>
</evidence>
<evidence type="ECO:0000313" key="4">
    <source>
        <dbReference type="EMBL" id="KAH3809103.1"/>
    </source>
</evidence>
<comment type="caution">
    <text evidence="4">The sequence shown here is derived from an EMBL/GenBank/DDBJ whole genome shotgun (WGS) entry which is preliminary data.</text>
</comment>
<dbReference type="Gene3D" id="1.10.8.10">
    <property type="entry name" value="DNA helicase RuvA subunit, C-terminal domain"/>
    <property type="match status" value="1"/>
</dbReference>
<dbReference type="Pfam" id="PF00644">
    <property type="entry name" value="PARP"/>
    <property type="match status" value="1"/>
</dbReference>
<dbReference type="EC" id="2.4.2.-" evidence="1"/>
<name>A0A9D4JHP0_DREPO</name>
<dbReference type="CDD" id="cd14348">
    <property type="entry name" value="UBA_p47"/>
    <property type="match status" value="1"/>
</dbReference>
<dbReference type="Pfam" id="PF14555">
    <property type="entry name" value="UBA_4"/>
    <property type="match status" value="1"/>
</dbReference>
<feature type="compositionally biased region" description="Polar residues" evidence="2">
    <location>
        <begin position="480"/>
        <end position="490"/>
    </location>
</feature>
<dbReference type="EMBL" id="JAIWYP010000006">
    <property type="protein sequence ID" value="KAH3809103.1"/>
    <property type="molecule type" value="Genomic_DNA"/>
</dbReference>
<protein>
    <recommendedName>
        <fullName evidence="1">Poly [ADP-ribose] polymerase</fullName>
        <shortName evidence="1">PARP</shortName>
        <ecNumber evidence="1">2.4.2.-</ecNumber>
    </recommendedName>
</protein>
<proteinExistence type="predicted"/>
<dbReference type="GO" id="GO:0003950">
    <property type="term" value="F:NAD+ poly-ADP-ribosyltransferase activity"/>
    <property type="evidence" value="ECO:0007669"/>
    <property type="project" value="UniProtKB-UniRule"/>
</dbReference>
<feature type="compositionally biased region" description="Basic and acidic residues" evidence="2">
    <location>
        <begin position="502"/>
        <end position="513"/>
    </location>
</feature>
<evidence type="ECO:0000256" key="1">
    <source>
        <dbReference type="RuleBase" id="RU362114"/>
    </source>
</evidence>
<dbReference type="GO" id="GO:1990404">
    <property type="term" value="F:NAD+-protein mono-ADP-ribosyltransferase activity"/>
    <property type="evidence" value="ECO:0007669"/>
    <property type="project" value="TreeGrafter"/>
</dbReference>
<dbReference type="AlphaFoldDB" id="A0A9D4JHP0"/>
<accession>A0A9D4JHP0</accession>
<keyword evidence="1" id="KW-0808">Transferase</keyword>
<dbReference type="Proteomes" id="UP000828390">
    <property type="component" value="Unassembled WGS sequence"/>
</dbReference>
<keyword evidence="1" id="KW-0328">Glycosyltransferase</keyword>
<feature type="compositionally biased region" description="Basic and acidic residues" evidence="2">
    <location>
        <begin position="412"/>
        <end position="432"/>
    </location>
</feature>
<dbReference type="PANTHER" id="PTHR45740">
    <property type="entry name" value="POLY [ADP-RIBOSE] POLYMERASE"/>
    <property type="match status" value="1"/>
</dbReference>